<dbReference type="VEuPathDB" id="VectorBase:AALB014868"/>
<organism evidence="1 2">
    <name type="scientific">Anopheles albimanus</name>
    <name type="common">New world malaria mosquito</name>
    <dbReference type="NCBI Taxonomy" id="7167"/>
    <lineage>
        <taxon>Eukaryota</taxon>
        <taxon>Metazoa</taxon>
        <taxon>Ecdysozoa</taxon>
        <taxon>Arthropoda</taxon>
        <taxon>Hexapoda</taxon>
        <taxon>Insecta</taxon>
        <taxon>Pterygota</taxon>
        <taxon>Neoptera</taxon>
        <taxon>Endopterygota</taxon>
        <taxon>Diptera</taxon>
        <taxon>Nematocera</taxon>
        <taxon>Culicoidea</taxon>
        <taxon>Culicidae</taxon>
        <taxon>Anophelinae</taxon>
        <taxon>Anopheles</taxon>
    </lineage>
</organism>
<accession>A0A182FZ46</accession>
<evidence type="ECO:0000313" key="2">
    <source>
        <dbReference type="Proteomes" id="UP000069272"/>
    </source>
</evidence>
<dbReference type="EnsemblMetazoa" id="AALB014868-RA">
    <property type="protein sequence ID" value="AALB014868-PA"/>
    <property type="gene ID" value="AALB014868"/>
</dbReference>
<name>A0A182FZ46_ANOAL</name>
<proteinExistence type="predicted"/>
<reference evidence="1" key="2">
    <citation type="submission" date="2022-08" db="UniProtKB">
        <authorList>
            <consortium name="EnsemblMetazoa"/>
        </authorList>
    </citation>
    <scope>IDENTIFICATION</scope>
    <source>
        <strain evidence="1">STECLA/ALBI9_A</strain>
    </source>
</reference>
<reference evidence="1 2" key="1">
    <citation type="journal article" date="2017" name="G3 (Bethesda)">
        <title>The Physical Genome Mapping of Anopheles albimanus Corrected Scaffold Misassemblies and Identified Interarm Rearrangements in Genus Anopheles.</title>
        <authorList>
            <person name="Artemov G.N."/>
            <person name="Peery A.N."/>
            <person name="Jiang X."/>
            <person name="Tu Z."/>
            <person name="Stegniy V.N."/>
            <person name="Sharakhova M.V."/>
            <person name="Sharakhov I.V."/>
        </authorList>
    </citation>
    <scope>NUCLEOTIDE SEQUENCE [LARGE SCALE GENOMIC DNA]</scope>
    <source>
        <strain evidence="1 2">ALBI9_A</strain>
    </source>
</reference>
<sequence>MKSSACMEDPCIIQNVFSV</sequence>
<keyword evidence="2" id="KW-1185">Reference proteome</keyword>
<evidence type="ECO:0000313" key="1">
    <source>
        <dbReference type="EnsemblMetazoa" id="AALB014868-PA"/>
    </source>
</evidence>
<protein>
    <submittedName>
        <fullName evidence="1">Uncharacterized protein</fullName>
    </submittedName>
</protein>
<dbReference type="AlphaFoldDB" id="A0A182FZ46"/>
<dbReference type="Proteomes" id="UP000069272">
    <property type="component" value="Chromosome 2R"/>
</dbReference>